<protein>
    <recommendedName>
        <fullName evidence="4">Holin</fullName>
    </recommendedName>
</protein>
<keyword evidence="1" id="KW-0472">Membrane</keyword>
<evidence type="ECO:0008006" key="4">
    <source>
        <dbReference type="Google" id="ProtNLM"/>
    </source>
</evidence>
<feature type="transmembrane region" description="Helical" evidence="1">
    <location>
        <begin position="73"/>
        <end position="92"/>
    </location>
</feature>
<keyword evidence="1" id="KW-1133">Transmembrane helix</keyword>
<proteinExistence type="predicted"/>
<accession>A0ABU9XPL8</accession>
<dbReference type="Proteomes" id="UP001444625">
    <property type="component" value="Unassembled WGS sequence"/>
</dbReference>
<sequence>MEELWWVCLSIILGSAGGYFNILLTNEGFISPYRFKDEDNRKRTSLGSWRELILGGGAGFVSCIIAISTSEPTIWTIILYALLTGISGGSYLEKLANTYVASRVMAYNKELDKLEQDNSTKGGDQ</sequence>
<reference evidence="2 3" key="1">
    <citation type="submission" date="2024-05" db="EMBL/GenBank/DDBJ databases">
        <authorList>
            <person name="Haq I."/>
            <person name="Ullah Z."/>
            <person name="Ahmad R."/>
            <person name="Li M."/>
            <person name="Tong Y."/>
        </authorList>
    </citation>
    <scope>NUCLEOTIDE SEQUENCE [LARGE SCALE GENOMIC DNA]</scope>
    <source>
        <strain evidence="2 3">16A2E</strain>
    </source>
</reference>
<dbReference type="EMBL" id="JBDIML010000009">
    <property type="protein sequence ID" value="MEN2769054.1"/>
    <property type="molecule type" value="Genomic_DNA"/>
</dbReference>
<evidence type="ECO:0000313" key="2">
    <source>
        <dbReference type="EMBL" id="MEN2769054.1"/>
    </source>
</evidence>
<comment type="caution">
    <text evidence="2">The sequence shown here is derived from an EMBL/GenBank/DDBJ whole genome shotgun (WGS) entry which is preliminary data.</text>
</comment>
<keyword evidence="3" id="KW-1185">Reference proteome</keyword>
<gene>
    <name evidence="2" type="ORF">ABC228_17915</name>
</gene>
<evidence type="ECO:0000256" key="1">
    <source>
        <dbReference type="SAM" id="Phobius"/>
    </source>
</evidence>
<feature type="transmembrane region" description="Helical" evidence="1">
    <location>
        <begin position="47"/>
        <end position="67"/>
    </location>
</feature>
<name>A0ABU9XPL8_9BACI</name>
<dbReference type="RefSeq" id="WP_345826551.1">
    <property type="nucleotide sequence ID" value="NZ_JBDIML010000009.1"/>
</dbReference>
<keyword evidence="1" id="KW-0812">Transmembrane</keyword>
<organism evidence="2 3">
    <name type="scientific">Ornithinibacillus xuwenensis</name>
    <dbReference type="NCBI Taxonomy" id="3144668"/>
    <lineage>
        <taxon>Bacteria</taxon>
        <taxon>Bacillati</taxon>
        <taxon>Bacillota</taxon>
        <taxon>Bacilli</taxon>
        <taxon>Bacillales</taxon>
        <taxon>Bacillaceae</taxon>
        <taxon>Ornithinibacillus</taxon>
    </lineage>
</organism>
<evidence type="ECO:0000313" key="3">
    <source>
        <dbReference type="Proteomes" id="UP001444625"/>
    </source>
</evidence>
<feature type="transmembrane region" description="Helical" evidence="1">
    <location>
        <begin position="6"/>
        <end position="26"/>
    </location>
</feature>